<dbReference type="RefSeq" id="WP_204014906.1">
    <property type="nucleotide sequence ID" value="NZ_BOPG01000142.1"/>
</dbReference>
<keyword evidence="1" id="KW-0812">Transmembrane</keyword>
<evidence type="ECO:0000313" key="3">
    <source>
        <dbReference type="EMBL" id="GIJ64960.1"/>
    </source>
</evidence>
<dbReference type="PROSITE" id="PS51352">
    <property type="entry name" value="THIOREDOXIN_2"/>
    <property type="match status" value="1"/>
</dbReference>
<feature type="transmembrane region" description="Helical" evidence="1">
    <location>
        <begin position="6"/>
        <end position="26"/>
    </location>
</feature>
<evidence type="ECO:0000256" key="1">
    <source>
        <dbReference type="SAM" id="Phobius"/>
    </source>
</evidence>
<dbReference type="SUPFAM" id="SSF52833">
    <property type="entry name" value="Thioredoxin-like"/>
    <property type="match status" value="1"/>
</dbReference>
<dbReference type="InterPro" id="IPR036249">
    <property type="entry name" value="Thioredoxin-like_sf"/>
</dbReference>
<dbReference type="Pfam" id="PF00578">
    <property type="entry name" value="AhpC-TSA"/>
    <property type="match status" value="1"/>
</dbReference>
<proteinExistence type="predicted"/>
<evidence type="ECO:0000259" key="2">
    <source>
        <dbReference type="PROSITE" id="PS51352"/>
    </source>
</evidence>
<dbReference type="InterPro" id="IPR013766">
    <property type="entry name" value="Thioredoxin_domain"/>
</dbReference>
<dbReference type="Gene3D" id="3.40.30.10">
    <property type="entry name" value="Glutaredoxin"/>
    <property type="match status" value="1"/>
</dbReference>
<dbReference type="GO" id="GO:0016209">
    <property type="term" value="F:antioxidant activity"/>
    <property type="evidence" value="ECO:0007669"/>
    <property type="project" value="InterPro"/>
</dbReference>
<dbReference type="GO" id="GO:0016491">
    <property type="term" value="F:oxidoreductase activity"/>
    <property type="evidence" value="ECO:0007669"/>
    <property type="project" value="InterPro"/>
</dbReference>
<protein>
    <recommendedName>
        <fullName evidence="2">Thioredoxin domain-containing protein</fullName>
    </recommendedName>
</protein>
<comment type="caution">
    <text evidence="3">The sequence shown here is derived from an EMBL/GenBank/DDBJ whole genome shotgun (WGS) entry which is preliminary data.</text>
</comment>
<dbReference type="InterPro" id="IPR000866">
    <property type="entry name" value="AhpC/TSA"/>
</dbReference>
<keyword evidence="1" id="KW-0472">Membrane</keyword>
<gene>
    <name evidence="3" type="ORF">Vau01_124760</name>
</gene>
<dbReference type="Proteomes" id="UP000612585">
    <property type="component" value="Unassembled WGS sequence"/>
</dbReference>
<sequence>MPFLVAAVALVAIVCLVDLLLTFGVVRRLRLHNAQLERLGSGGSFIEDSMPSPGDVVEDFAVETVDGERVARSTLAGRTLVAFFAQGCTACVEKLPAFVDFARARPGGRERVLAVVSGPAEETTAMIDDLAPVARVLAGAAATPMTSAFGVRAAPVFCLLDEAGTVLAVDLDFARLPAPDAGGHAEPVPRSASTPS</sequence>
<dbReference type="CDD" id="cd02966">
    <property type="entry name" value="TlpA_like_family"/>
    <property type="match status" value="1"/>
</dbReference>
<dbReference type="EMBL" id="BOPG01000142">
    <property type="protein sequence ID" value="GIJ64960.1"/>
    <property type="molecule type" value="Genomic_DNA"/>
</dbReference>
<dbReference type="AlphaFoldDB" id="A0A8J4E7C2"/>
<reference evidence="3" key="1">
    <citation type="submission" date="2021-01" db="EMBL/GenBank/DDBJ databases">
        <title>Whole genome shotgun sequence of Virgisporangium aurantiacum NBRC 16421.</title>
        <authorList>
            <person name="Komaki H."/>
            <person name="Tamura T."/>
        </authorList>
    </citation>
    <scope>NUCLEOTIDE SEQUENCE</scope>
    <source>
        <strain evidence="3">NBRC 16421</strain>
    </source>
</reference>
<keyword evidence="4" id="KW-1185">Reference proteome</keyword>
<organism evidence="3 4">
    <name type="scientific">Virgisporangium aurantiacum</name>
    <dbReference type="NCBI Taxonomy" id="175570"/>
    <lineage>
        <taxon>Bacteria</taxon>
        <taxon>Bacillati</taxon>
        <taxon>Actinomycetota</taxon>
        <taxon>Actinomycetes</taxon>
        <taxon>Micromonosporales</taxon>
        <taxon>Micromonosporaceae</taxon>
        <taxon>Virgisporangium</taxon>
    </lineage>
</organism>
<name>A0A8J4E7C2_9ACTN</name>
<accession>A0A8J4E7C2</accession>
<keyword evidence="1" id="KW-1133">Transmembrane helix</keyword>
<evidence type="ECO:0000313" key="4">
    <source>
        <dbReference type="Proteomes" id="UP000612585"/>
    </source>
</evidence>
<feature type="domain" description="Thioredoxin" evidence="2">
    <location>
        <begin position="51"/>
        <end position="194"/>
    </location>
</feature>